<reference evidence="2 3" key="1">
    <citation type="journal article" date="2020" name="Microorganisms">
        <title>Osmotic Adaptation and Compatible Solute Biosynthesis of Phototrophic Bacteria as Revealed from Genome Analyses.</title>
        <authorList>
            <person name="Imhoff J.F."/>
            <person name="Rahn T."/>
            <person name="Kunzel S."/>
            <person name="Keller A."/>
            <person name="Neulinger S.C."/>
        </authorList>
    </citation>
    <scope>NUCLEOTIDE SEQUENCE [LARGE SCALE GENOMIC DNA]</scope>
    <source>
        <strain evidence="2 3">DSM 9895</strain>
    </source>
</reference>
<feature type="transmembrane region" description="Helical" evidence="1">
    <location>
        <begin position="12"/>
        <end position="29"/>
    </location>
</feature>
<keyword evidence="1" id="KW-0812">Transmembrane</keyword>
<feature type="transmembrane region" description="Helical" evidence="1">
    <location>
        <begin position="35"/>
        <end position="53"/>
    </location>
</feature>
<keyword evidence="1" id="KW-1133">Transmembrane helix</keyword>
<dbReference type="PROSITE" id="PS51257">
    <property type="entry name" value="PROKAR_LIPOPROTEIN"/>
    <property type="match status" value="1"/>
</dbReference>
<sequence length="66" mass="6864">MTGLARQLASANGVAAIACYAVLAVALIFTAGPAAAFGVILAILVADLTFCTLRRPRTRTIADDWE</sequence>
<gene>
    <name evidence="2" type="ORF">CKO28_02905</name>
</gene>
<organism evidence="2 3">
    <name type="scientific">Rhodovibrio sodomensis</name>
    <dbReference type="NCBI Taxonomy" id="1088"/>
    <lineage>
        <taxon>Bacteria</taxon>
        <taxon>Pseudomonadati</taxon>
        <taxon>Pseudomonadota</taxon>
        <taxon>Alphaproteobacteria</taxon>
        <taxon>Rhodospirillales</taxon>
        <taxon>Rhodovibrionaceae</taxon>
        <taxon>Rhodovibrio</taxon>
    </lineage>
</organism>
<evidence type="ECO:0000313" key="3">
    <source>
        <dbReference type="Proteomes" id="UP001296873"/>
    </source>
</evidence>
<dbReference type="EMBL" id="NRRL01000003">
    <property type="protein sequence ID" value="MBK1666992.1"/>
    <property type="molecule type" value="Genomic_DNA"/>
</dbReference>
<keyword evidence="1" id="KW-0472">Membrane</keyword>
<evidence type="ECO:0000313" key="2">
    <source>
        <dbReference type="EMBL" id="MBK1666992.1"/>
    </source>
</evidence>
<protein>
    <submittedName>
        <fullName evidence="2">Uncharacterized protein</fullName>
    </submittedName>
</protein>
<dbReference type="RefSeq" id="WP_200339050.1">
    <property type="nucleotide sequence ID" value="NZ_NRRL01000003.1"/>
</dbReference>
<evidence type="ECO:0000256" key="1">
    <source>
        <dbReference type="SAM" id="Phobius"/>
    </source>
</evidence>
<proteinExistence type="predicted"/>
<name>A0ABS1DA44_9PROT</name>
<comment type="caution">
    <text evidence="2">The sequence shown here is derived from an EMBL/GenBank/DDBJ whole genome shotgun (WGS) entry which is preliminary data.</text>
</comment>
<dbReference type="Proteomes" id="UP001296873">
    <property type="component" value="Unassembled WGS sequence"/>
</dbReference>
<keyword evidence="3" id="KW-1185">Reference proteome</keyword>
<accession>A0ABS1DA44</accession>